<protein>
    <recommendedName>
        <fullName evidence="1">Endonuclease GajA/Old nuclease/RecF-like AAA domain-containing protein</fullName>
    </recommendedName>
</protein>
<dbReference type="PANTHER" id="PTHR32182">
    <property type="entry name" value="DNA REPLICATION AND REPAIR PROTEIN RECF"/>
    <property type="match status" value="1"/>
</dbReference>
<accession>A0A2T2YAY2</accession>
<dbReference type="Gene3D" id="3.40.50.300">
    <property type="entry name" value="P-loop containing nucleotide triphosphate hydrolases"/>
    <property type="match status" value="1"/>
</dbReference>
<proteinExistence type="predicted"/>
<evidence type="ECO:0000259" key="1">
    <source>
        <dbReference type="Pfam" id="PF13175"/>
    </source>
</evidence>
<dbReference type="OrthoDB" id="9805802at2"/>
<gene>
    <name evidence="2" type="ORF">AHMF7605_03610</name>
</gene>
<dbReference type="InterPro" id="IPR027417">
    <property type="entry name" value="P-loop_NTPase"/>
</dbReference>
<dbReference type="PANTHER" id="PTHR32182:SF22">
    <property type="entry name" value="ATP-DEPENDENT ENDONUCLEASE, OLD FAMILY-RELATED"/>
    <property type="match status" value="1"/>
</dbReference>
<comment type="caution">
    <text evidence="2">The sequence shown here is derived from an EMBL/GenBank/DDBJ whole genome shotgun (WGS) entry which is preliminary data.</text>
</comment>
<dbReference type="InterPro" id="IPR041685">
    <property type="entry name" value="AAA_GajA/Old/RecF-like"/>
</dbReference>
<feature type="domain" description="Endonuclease GajA/Old nuclease/RecF-like AAA" evidence="1">
    <location>
        <begin position="4"/>
        <end position="55"/>
    </location>
</feature>
<name>A0A2T2YAY2_9BACT</name>
<dbReference type="RefSeq" id="WP_106926534.1">
    <property type="nucleotide sequence ID" value="NZ_PYFT01000001.1"/>
</dbReference>
<organism evidence="2 3">
    <name type="scientific">Adhaeribacter arboris</name>
    <dbReference type="NCBI Taxonomy" id="2072846"/>
    <lineage>
        <taxon>Bacteria</taxon>
        <taxon>Pseudomonadati</taxon>
        <taxon>Bacteroidota</taxon>
        <taxon>Cytophagia</taxon>
        <taxon>Cytophagales</taxon>
        <taxon>Hymenobacteraceae</taxon>
        <taxon>Adhaeribacter</taxon>
    </lineage>
</organism>
<dbReference type="Pfam" id="PF13175">
    <property type="entry name" value="AAA_15"/>
    <property type="match status" value="1"/>
</dbReference>
<evidence type="ECO:0000313" key="2">
    <source>
        <dbReference type="EMBL" id="PSR52675.1"/>
    </source>
</evidence>
<dbReference type="GO" id="GO:0006302">
    <property type="term" value="P:double-strand break repair"/>
    <property type="evidence" value="ECO:0007669"/>
    <property type="project" value="TreeGrafter"/>
</dbReference>
<sequence length="96" mass="10739">MIHLSNITCKNYKSFINYSVSLNEFNILVGPNNAGKSTIIGALKILSEGLKKARYNKPVLINHINGNQTYGYHIDLKDLPIATENVFLTTMTKVQL</sequence>
<dbReference type="EMBL" id="PYFT01000001">
    <property type="protein sequence ID" value="PSR52675.1"/>
    <property type="molecule type" value="Genomic_DNA"/>
</dbReference>
<reference evidence="2 3" key="1">
    <citation type="submission" date="2018-03" db="EMBL/GenBank/DDBJ databases">
        <title>Adhaeribacter sp. HMF7605 Genome sequencing and assembly.</title>
        <authorList>
            <person name="Kang H."/>
            <person name="Kang J."/>
            <person name="Cha I."/>
            <person name="Kim H."/>
            <person name="Joh K."/>
        </authorList>
    </citation>
    <scope>NUCLEOTIDE SEQUENCE [LARGE SCALE GENOMIC DNA]</scope>
    <source>
        <strain evidence="2 3">HMF7605</strain>
    </source>
</reference>
<dbReference type="Proteomes" id="UP000240357">
    <property type="component" value="Unassembled WGS sequence"/>
</dbReference>
<dbReference type="SUPFAM" id="SSF52540">
    <property type="entry name" value="P-loop containing nucleoside triphosphate hydrolases"/>
    <property type="match status" value="1"/>
</dbReference>
<dbReference type="AlphaFoldDB" id="A0A2T2YAY2"/>
<dbReference type="GO" id="GO:0000731">
    <property type="term" value="P:DNA synthesis involved in DNA repair"/>
    <property type="evidence" value="ECO:0007669"/>
    <property type="project" value="TreeGrafter"/>
</dbReference>
<evidence type="ECO:0000313" key="3">
    <source>
        <dbReference type="Proteomes" id="UP000240357"/>
    </source>
</evidence>
<keyword evidence="3" id="KW-1185">Reference proteome</keyword>